<sequence length="275" mass="30111">MFTRSFRQDQVRLAKTVSLFSALAFCFSSCVSSKNLALFQGGDGVVADSLSVAQRFTPTIQPGDVLSVTVNSLNPEATAVFNLPENSAMAQGQIITASANPLAYQPGYLVSKEGTIEFPMIGRVSVTGQTTSQISALLKDKIKSYLKEPVVNVRNVNFRISILGEVNHPGLFLVNNEQVTLLQALGMANDITIYGKRENVLIIREENGKKTFARVDLTKRDFFRSPYYYLHPNDIVYVEPGQARAASTDNSYRILPIVISGASAILVLVSVLVRK</sequence>
<feature type="transmembrane region" description="Helical" evidence="2">
    <location>
        <begin position="254"/>
        <end position="273"/>
    </location>
</feature>
<evidence type="ECO:0000256" key="2">
    <source>
        <dbReference type="SAM" id="Phobius"/>
    </source>
</evidence>
<name>A0A1G9V746_9BACT</name>
<dbReference type="Proteomes" id="UP000198901">
    <property type="component" value="Unassembled WGS sequence"/>
</dbReference>
<keyword evidence="2" id="KW-0472">Membrane</keyword>
<dbReference type="STRING" id="563176.SAMN04488090_3982"/>
<gene>
    <name evidence="5" type="ORF">SAMN04488090_3982</name>
</gene>
<dbReference type="InterPro" id="IPR003715">
    <property type="entry name" value="Poly_export_N"/>
</dbReference>
<keyword evidence="2" id="KW-0812">Transmembrane</keyword>
<dbReference type="OrthoDB" id="662756at2"/>
<dbReference type="PANTHER" id="PTHR33619:SF3">
    <property type="entry name" value="POLYSACCHARIDE EXPORT PROTEIN GFCE-RELATED"/>
    <property type="match status" value="1"/>
</dbReference>
<evidence type="ECO:0000256" key="1">
    <source>
        <dbReference type="ARBA" id="ARBA00022729"/>
    </source>
</evidence>
<dbReference type="PANTHER" id="PTHR33619">
    <property type="entry name" value="POLYSACCHARIDE EXPORT PROTEIN GFCE-RELATED"/>
    <property type="match status" value="1"/>
</dbReference>
<accession>A0A1G9V746</accession>
<dbReference type="GO" id="GO:0015159">
    <property type="term" value="F:polysaccharide transmembrane transporter activity"/>
    <property type="evidence" value="ECO:0007669"/>
    <property type="project" value="InterPro"/>
</dbReference>
<organism evidence="5 6">
    <name type="scientific">Siphonobacter aquaeclarae</name>
    <dbReference type="NCBI Taxonomy" id="563176"/>
    <lineage>
        <taxon>Bacteria</taxon>
        <taxon>Pseudomonadati</taxon>
        <taxon>Bacteroidota</taxon>
        <taxon>Cytophagia</taxon>
        <taxon>Cytophagales</taxon>
        <taxon>Cytophagaceae</taxon>
        <taxon>Siphonobacter</taxon>
    </lineage>
</organism>
<evidence type="ECO:0000256" key="3">
    <source>
        <dbReference type="SAM" id="SignalP"/>
    </source>
</evidence>
<evidence type="ECO:0000259" key="4">
    <source>
        <dbReference type="Pfam" id="PF02563"/>
    </source>
</evidence>
<evidence type="ECO:0000313" key="6">
    <source>
        <dbReference type="Proteomes" id="UP000198901"/>
    </source>
</evidence>
<keyword evidence="2" id="KW-1133">Transmembrane helix</keyword>
<keyword evidence="6" id="KW-1185">Reference proteome</keyword>
<feature type="chain" id="PRO_5011580880" evidence="3">
    <location>
        <begin position="34"/>
        <end position="275"/>
    </location>
</feature>
<dbReference type="Gene3D" id="3.30.1950.10">
    <property type="entry name" value="wza like domain"/>
    <property type="match status" value="1"/>
</dbReference>
<evidence type="ECO:0000313" key="5">
    <source>
        <dbReference type="EMBL" id="SDM67715.1"/>
    </source>
</evidence>
<dbReference type="InterPro" id="IPR049712">
    <property type="entry name" value="Poly_export"/>
</dbReference>
<reference evidence="5 6" key="1">
    <citation type="submission" date="2016-10" db="EMBL/GenBank/DDBJ databases">
        <authorList>
            <person name="de Groot N.N."/>
        </authorList>
    </citation>
    <scope>NUCLEOTIDE SEQUENCE [LARGE SCALE GENOMIC DNA]</scope>
    <source>
        <strain evidence="5 6">DSM 21668</strain>
    </source>
</reference>
<dbReference type="Pfam" id="PF02563">
    <property type="entry name" value="Poly_export"/>
    <property type="match status" value="1"/>
</dbReference>
<feature type="domain" description="Polysaccharide export protein N-terminal" evidence="4">
    <location>
        <begin position="59"/>
        <end position="154"/>
    </location>
</feature>
<feature type="signal peptide" evidence="3">
    <location>
        <begin position="1"/>
        <end position="33"/>
    </location>
</feature>
<dbReference type="EMBL" id="FNGS01000008">
    <property type="protein sequence ID" value="SDM67715.1"/>
    <property type="molecule type" value="Genomic_DNA"/>
</dbReference>
<dbReference type="RefSeq" id="WP_093207121.1">
    <property type="nucleotide sequence ID" value="NZ_FNGS01000008.1"/>
</dbReference>
<dbReference type="AlphaFoldDB" id="A0A1G9V746"/>
<proteinExistence type="predicted"/>
<protein>
    <submittedName>
        <fullName evidence="5">Polysaccharide export outer membrane protein</fullName>
    </submittedName>
</protein>
<keyword evidence="1 3" id="KW-0732">Signal</keyword>